<dbReference type="Pfam" id="PF17963">
    <property type="entry name" value="Big_9"/>
    <property type="match status" value="1"/>
</dbReference>
<evidence type="ECO:0000313" key="2">
    <source>
        <dbReference type="Proteomes" id="UP001244341"/>
    </source>
</evidence>
<keyword evidence="2" id="KW-1185">Reference proteome</keyword>
<gene>
    <name evidence="1" type="ORF">OEZ85_003856</name>
</gene>
<evidence type="ECO:0008006" key="3">
    <source>
        <dbReference type="Google" id="ProtNLM"/>
    </source>
</evidence>
<protein>
    <recommendedName>
        <fullName evidence="3">Tyrosine-protein kinase ephrin type A/B receptor-like domain-containing protein</fullName>
    </recommendedName>
</protein>
<dbReference type="SUPFAM" id="SSF57184">
    <property type="entry name" value="Growth factor receptor domain"/>
    <property type="match status" value="1"/>
</dbReference>
<organism evidence="1 2">
    <name type="scientific">Tetradesmus obliquus</name>
    <name type="common">Green alga</name>
    <name type="synonym">Acutodesmus obliquus</name>
    <dbReference type="NCBI Taxonomy" id="3088"/>
    <lineage>
        <taxon>Eukaryota</taxon>
        <taxon>Viridiplantae</taxon>
        <taxon>Chlorophyta</taxon>
        <taxon>core chlorophytes</taxon>
        <taxon>Chlorophyceae</taxon>
        <taxon>CS clade</taxon>
        <taxon>Sphaeropleales</taxon>
        <taxon>Scenedesmaceae</taxon>
        <taxon>Tetradesmus</taxon>
    </lineage>
</organism>
<reference evidence="1 2" key="1">
    <citation type="submission" date="2023-05" db="EMBL/GenBank/DDBJ databases">
        <title>A 100% complete, gapless, phased diploid assembly of the Scenedesmus obliquus UTEX 3031 genome.</title>
        <authorList>
            <person name="Biondi T.C."/>
            <person name="Hanschen E.R."/>
            <person name="Kwon T."/>
            <person name="Eng W."/>
            <person name="Kruse C.P.S."/>
            <person name="Koehler S.I."/>
            <person name="Kunde Y."/>
            <person name="Gleasner C.D."/>
            <person name="You Mak K.T."/>
            <person name="Polle J."/>
            <person name="Hovde B.T."/>
            <person name="Starkenburg S.R."/>
        </authorList>
    </citation>
    <scope>NUCLEOTIDE SEQUENCE [LARGE SCALE GENOMIC DNA]</scope>
    <source>
        <strain evidence="1 2">DOE0152z</strain>
    </source>
</reference>
<dbReference type="Proteomes" id="UP001244341">
    <property type="component" value="Chromosome 10b"/>
</dbReference>
<sequence>MPTIVKVLQQAGVGYAESETKASLSSAVVKDGSTVQGSLCAAGQQAYEPSGPCYACPPWQYNPVAGGKCLNCSIPNTESTPTRTGCSCLTGYKEARTAAGLLEKCVLANLTCPPGTDYDAQGTACVSIASPTAEQAVDDNFTVVAGRWAVLDVLKNDKTVGGGLIELAPGLNAGQVTVAGGRIRYLPRAGSLGISSFNYTYVAKSGARSTAMVTVNITAGSCSPNMCGLNRATGDCDAATGRCNCPVGSRLEATFWVNPSVSARNLTPEVPACSYQFTPTGTFKLLGMTAQIGQPVNVGFKLAKPGTVRAAAAACITLDAAAPLVGVGNYPNCPVSSSTTIIHPSAVVKPQLINLARPTCIDGEYSVTVKVPNNFKSKKCFNIGVRLADGTTKRSVIALKAAAQP</sequence>
<dbReference type="InterPro" id="IPR009030">
    <property type="entry name" value="Growth_fac_rcpt_cys_sf"/>
</dbReference>
<evidence type="ECO:0000313" key="1">
    <source>
        <dbReference type="EMBL" id="WIA19215.1"/>
    </source>
</evidence>
<name>A0ABY8UD41_TETOB</name>
<dbReference type="Gene3D" id="2.60.40.3440">
    <property type="match status" value="1"/>
</dbReference>
<accession>A0ABY8UD41</accession>
<proteinExistence type="predicted"/>
<dbReference type="EMBL" id="CP126217">
    <property type="protein sequence ID" value="WIA19215.1"/>
    <property type="molecule type" value="Genomic_DNA"/>
</dbReference>